<keyword evidence="6" id="KW-1185">Reference proteome</keyword>
<dbReference type="PRINTS" id="PR00038">
    <property type="entry name" value="HTHLUXR"/>
</dbReference>
<evidence type="ECO:0000256" key="3">
    <source>
        <dbReference type="ARBA" id="ARBA00023163"/>
    </source>
</evidence>
<accession>A0A495RFD2</accession>
<evidence type="ECO:0000259" key="4">
    <source>
        <dbReference type="PROSITE" id="PS50043"/>
    </source>
</evidence>
<dbReference type="PANTHER" id="PTHR44688">
    <property type="entry name" value="DNA-BINDING TRANSCRIPTIONAL ACTIVATOR DEVR_DOSR"/>
    <property type="match status" value="1"/>
</dbReference>
<dbReference type="PANTHER" id="PTHR44688:SF16">
    <property type="entry name" value="DNA-BINDING TRANSCRIPTIONAL ACTIVATOR DEVR_DOSR"/>
    <property type="match status" value="1"/>
</dbReference>
<dbReference type="Proteomes" id="UP000278542">
    <property type="component" value="Unassembled WGS sequence"/>
</dbReference>
<dbReference type="CDD" id="cd06170">
    <property type="entry name" value="LuxR_C_like"/>
    <property type="match status" value="1"/>
</dbReference>
<evidence type="ECO:0000313" key="6">
    <source>
        <dbReference type="Proteomes" id="UP000278542"/>
    </source>
</evidence>
<dbReference type="OrthoDB" id="9774661at2"/>
<evidence type="ECO:0000256" key="2">
    <source>
        <dbReference type="ARBA" id="ARBA00023125"/>
    </source>
</evidence>
<dbReference type="InterPro" id="IPR036693">
    <property type="entry name" value="TF_LuxR_autoind-bd_dom_sf"/>
</dbReference>
<dbReference type="InterPro" id="IPR016032">
    <property type="entry name" value="Sig_transdc_resp-reg_C-effctor"/>
</dbReference>
<organism evidence="5 6">
    <name type="scientific">Orbus hercynius</name>
    <dbReference type="NCBI Taxonomy" id="593135"/>
    <lineage>
        <taxon>Bacteria</taxon>
        <taxon>Pseudomonadati</taxon>
        <taxon>Pseudomonadota</taxon>
        <taxon>Gammaproteobacteria</taxon>
        <taxon>Orbales</taxon>
        <taxon>Orbaceae</taxon>
        <taxon>Orbus</taxon>
    </lineage>
</organism>
<keyword evidence="2" id="KW-0238">DNA-binding</keyword>
<reference evidence="5 6" key="1">
    <citation type="submission" date="2018-10" db="EMBL/GenBank/DDBJ databases">
        <title>Genomic Encyclopedia of Type Strains, Phase IV (KMG-IV): sequencing the most valuable type-strain genomes for metagenomic binning, comparative biology and taxonomic classification.</title>
        <authorList>
            <person name="Goeker M."/>
        </authorList>
    </citation>
    <scope>NUCLEOTIDE SEQUENCE [LARGE SCALE GENOMIC DNA]</scope>
    <source>
        <strain evidence="5 6">DSM 22228</strain>
    </source>
</reference>
<dbReference type="Pfam" id="PF00196">
    <property type="entry name" value="GerE"/>
    <property type="match status" value="1"/>
</dbReference>
<dbReference type="SUPFAM" id="SSF75516">
    <property type="entry name" value="Pheromone-binding domain of LuxR-like quorum-sensing transcription factors"/>
    <property type="match status" value="1"/>
</dbReference>
<dbReference type="Gene3D" id="1.10.10.10">
    <property type="entry name" value="Winged helix-like DNA-binding domain superfamily/Winged helix DNA-binding domain"/>
    <property type="match status" value="1"/>
</dbReference>
<dbReference type="EMBL" id="RBWY01000002">
    <property type="protein sequence ID" value="RKS86091.1"/>
    <property type="molecule type" value="Genomic_DNA"/>
</dbReference>
<protein>
    <submittedName>
        <fullName evidence="5">LuxR family quorum-sensing system transcriptional regulator ExpR</fullName>
    </submittedName>
</protein>
<dbReference type="SUPFAM" id="SSF46894">
    <property type="entry name" value="C-terminal effector domain of the bipartite response regulators"/>
    <property type="match status" value="1"/>
</dbReference>
<name>A0A495RFD2_9GAMM</name>
<comment type="caution">
    <text evidence="5">The sequence shown here is derived from an EMBL/GenBank/DDBJ whole genome shotgun (WGS) entry which is preliminary data.</text>
</comment>
<dbReference type="InterPro" id="IPR005143">
    <property type="entry name" value="TF_LuxR_autoind-bd_dom"/>
</dbReference>
<dbReference type="AlphaFoldDB" id="A0A495RFD2"/>
<sequence length="224" mass="26276">MNNYFHNELYGKLTALNIKYFQYLFFDRSHLAPPQIFSTYPQEWLAIYQKQKLYYTDPIVNLARTTVKPFAWSLSMLYMEGQDHDFCKLAKQHGIEAGYTFSINDVLGNSAFLTLLCDGTSAIDMTFFDAKRAELQILLLELYDLYLREKKSLEYYRNKAYLMITEKERQLLTLGCSGLKYREIALKLGISERTVKYHMSNIVEKFNVETAKQAFLRAKELNVI</sequence>
<evidence type="ECO:0000256" key="1">
    <source>
        <dbReference type="ARBA" id="ARBA00023015"/>
    </source>
</evidence>
<dbReference type="SMART" id="SM00421">
    <property type="entry name" value="HTH_LUXR"/>
    <property type="match status" value="1"/>
</dbReference>
<keyword evidence="1" id="KW-0805">Transcription regulation</keyword>
<feature type="domain" description="HTH luxR-type" evidence="4">
    <location>
        <begin position="157"/>
        <end position="222"/>
    </location>
</feature>
<dbReference type="PROSITE" id="PS00622">
    <property type="entry name" value="HTH_LUXR_1"/>
    <property type="match status" value="1"/>
</dbReference>
<dbReference type="RefSeq" id="WP_121145165.1">
    <property type="nucleotide sequence ID" value="NZ_RBWY01000002.1"/>
</dbReference>
<proteinExistence type="predicted"/>
<dbReference type="GO" id="GO:0006355">
    <property type="term" value="P:regulation of DNA-templated transcription"/>
    <property type="evidence" value="ECO:0007669"/>
    <property type="project" value="InterPro"/>
</dbReference>
<keyword evidence="3" id="KW-0804">Transcription</keyword>
<dbReference type="InterPro" id="IPR036388">
    <property type="entry name" value="WH-like_DNA-bd_sf"/>
</dbReference>
<evidence type="ECO:0000313" key="5">
    <source>
        <dbReference type="EMBL" id="RKS86091.1"/>
    </source>
</evidence>
<gene>
    <name evidence="5" type="ORF">DES39_1517</name>
</gene>
<dbReference type="PROSITE" id="PS50043">
    <property type="entry name" value="HTH_LUXR_2"/>
    <property type="match status" value="1"/>
</dbReference>
<dbReference type="Gene3D" id="3.30.450.80">
    <property type="entry name" value="Transcription factor LuxR-like, autoinducer-binding domain"/>
    <property type="match status" value="1"/>
</dbReference>
<dbReference type="GO" id="GO:0003677">
    <property type="term" value="F:DNA binding"/>
    <property type="evidence" value="ECO:0007669"/>
    <property type="project" value="UniProtKB-KW"/>
</dbReference>
<dbReference type="Pfam" id="PF03472">
    <property type="entry name" value="Autoind_bind"/>
    <property type="match status" value="1"/>
</dbReference>
<dbReference type="InterPro" id="IPR000792">
    <property type="entry name" value="Tscrpt_reg_LuxR_C"/>
</dbReference>